<dbReference type="Gene3D" id="3.30.160.60">
    <property type="entry name" value="Classic Zinc Finger"/>
    <property type="match status" value="2"/>
</dbReference>
<evidence type="ECO:0000256" key="5">
    <source>
        <dbReference type="ARBA" id="ARBA00022771"/>
    </source>
</evidence>
<evidence type="ECO:0000313" key="14">
    <source>
        <dbReference type="EMBL" id="TRY91143.1"/>
    </source>
</evidence>
<dbReference type="GO" id="GO:0005634">
    <property type="term" value="C:nucleus"/>
    <property type="evidence" value="ECO:0007669"/>
    <property type="project" value="UniProtKB-SubCell"/>
</dbReference>
<feature type="region of interest" description="Disordered" evidence="12">
    <location>
        <begin position="331"/>
        <end position="376"/>
    </location>
</feature>
<feature type="region of interest" description="Disordered" evidence="12">
    <location>
        <begin position="570"/>
        <end position="618"/>
    </location>
</feature>
<sequence length="959" mass="106908">MHTIKDNPSLIILNVSAVIVQWNKASIVKLSLNGTLKRLNLEVDTSPEGSSETGKPGGDHMKMKKQSEFLGHYMEGLEDQQFTGEQSGEKLDKTAVITHQPDVIVEYKEEKKDAIHQQHAQKPKRLNFERKLYHRGKVQRRSAQEAIVAERAKQSDAPGSSNDANTRQATELSPASSSSAVSAVPSCSMDTLRQKRERKLQKPGKYVCSYCGRACAKPSVLQKHIRSHTGERPYPCAPCGFSFKTKSNLYKHRKSHTHRVKAGLAVDMERPGISCSEEPPTESDEETISLEKQRLFVPTANASEKIPKVMLHDLEDSQAVKRRLALRLSRGRQTPLGSSDETSSSFGLSSKGSTESGYFSRSESTEVTQDTPPNTSAKSYAEVILGKFGRIGHFQRISHTQHDNLVGQEASRIQFNVPKKQVIDHITKLITINEAVVDTSKIDSVKPRRFSLSRRSSTDLKHTSSFEKHESSLKTPGPDEIGHTHDVSHSSPHRHQASKPIFRKLIRQHNVQVPEILVTEDSNTETMAISPPPTLPITKDNEKVTEFQWPQRSQSLAQVPIEKLPPKKKRLRLAEAAQSSEDSSFESMSLPQSPSQDSCVSHTSFEESHKAEADVVPTRRSRATYTLTVPTNSPREMRRSASEQAPHVPQLVNLISETRSKSFDYSSLSPDRTPAGWRERRKCLLMRHSAVTDNEDDDQSSKVGKTGSPSRQTCSSPTYSPAIHYTPTTQVVSSCNIVHSFDGKQISQSENALSENSQQYSMQLNMQLLRTDQPTTVGSLFYPSGAARAHYSSVSTGLKLEIPPELDFVDSGSRVNEPYLTRYRQHHNLAFGVSSHPEKLASLQPQRIPVRLNSELSYNPASIYTTVSQRVVSRPQDVCCIPCEPNSLSTGATKRVLSPTSSEELNSEFEQQQKRVHATKPTEPKEAELTEVEKEREEEKEDQLSTSELCSRVQICEGG</sequence>
<dbReference type="PANTHER" id="PTHR45944">
    <property type="entry name" value="SCHNURRI, ISOFORM F"/>
    <property type="match status" value="1"/>
</dbReference>
<comment type="caution">
    <text evidence="14">The sequence shown here is derived from an EMBL/GenBank/DDBJ whole genome shotgun (WGS) entry which is preliminary data.</text>
</comment>
<keyword evidence="15" id="KW-1185">Reference proteome</keyword>
<protein>
    <recommendedName>
        <fullName evidence="13">C2H2-type domain-containing protein</fullName>
    </recommendedName>
</protein>
<keyword evidence="3" id="KW-0479">Metal-binding</keyword>
<dbReference type="SUPFAM" id="SSF57667">
    <property type="entry name" value="beta-beta-alpha zinc fingers"/>
    <property type="match status" value="1"/>
</dbReference>
<evidence type="ECO:0000256" key="4">
    <source>
        <dbReference type="ARBA" id="ARBA00022737"/>
    </source>
</evidence>
<feature type="compositionally biased region" description="Polar residues" evidence="12">
    <location>
        <begin position="331"/>
        <end position="340"/>
    </location>
</feature>
<dbReference type="OrthoDB" id="10042249at2759"/>
<dbReference type="Pfam" id="PF00096">
    <property type="entry name" value="zf-C2H2"/>
    <property type="match status" value="2"/>
</dbReference>
<evidence type="ECO:0000313" key="15">
    <source>
        <dbReference type="Proteomes" id="UP000316079"/>
    </source>
</evidence>
<evidence type="ECO:0000256" key="6">
    <source>
        <dbReference type="ARBA" id="ARBA00022833"/>
    </source>
</evidence>
<dbReference type="GO" id="GO:0042802">
    <property type="term" value="F:identical protein binding"/>
    <property type="evidence" value="ECO:0007669"/>
    <property type="project" value="UniProtKB-ARBA"/>
</dbReference>
<dbReference type="AlphaFoldDB" id="A0A553QMD6"/>
<feature type="region of interest" description="Disordered" evidence="12">
    <location>
        <begin position="135"/>
        <end position="187"/>
    </location>
</feature>
<dbReference type="SMART" id="SM00355">
    <property type="entry name" value="ZnF_C2H2"/>
    <property type="match status" value="2"/>
</dbReference>
<evidence type="ECO:0000256" key="1">
    <source>
        <dbReference type="ARBA" id="ARBA00004123"/>
    </source>
</evidence>
<evidence type="ECO:0000256" key="11">
    <source>
        <dbReference type="PROSITE-ProRule" id="PRU00042"/>
    </source>
</evidence>
<feature type="compositionally biased region" description="Polar residues" evidence="12">
    <location>
        <begin position="357"/>
        <end position="376"/>
    </location>
</feature>
<feature type="compositionally biased region" description="Basic and acidic residues" evidence="12">
    <location>
        <begin position="456"/>
        <end position="472"/>
    </location>
</feature>
<dbReference type="GO" id="GO:0000981">
    <property type="term" value="F:DNA-binding transcription factor activity, RNA polymerase II-specific"/>
    <property type="evidence" value="ECO:0007669"/>
    <property type="project" value="TreeGrafter"/>
</dbReference>
<dbReference type="InterPro" id="IPR036236">
    <property type="entry name" value="Znf_C2H2_sf"/>
</dbReference>
<feature type="compositionally biased region" description="Polar residues" evidence="12">
    <location>
        <begin position="590"/>
        <end position="603"/>
    </location>
</feature>
<dbReference type="FunFam" id="3.30.160.60:FF:000508">
    <property type="entry name" value="Myeloid zinc finger 1"/>
    <property type="match status" value="1"/>
</dbReference>
<keyword evidence="4" id="KW-0677">Repeat</keyword>
<dbReference type="PANTHER" id="PTHR45944:SF6">
    <property type="entry name" value="HIVEP ZINC FINGER 3A"/>
    <property type="match status" value="1"/>
</dbReference>
<evidence type="ECO:0000256" key="8">
    <source>
        <dbReference type="ARBA" id="ARBA00023125"/>
    </source>
</evidence>
<evidence type="ECO:0000256" key="3">
    <source>
        <dbReference type="ARBA" id="ARBA00022723"/>
    </source>
</evidence>
<dbReference type="PROSITE" id="PS00028">
    <property type="entry name" value="ZINC_FINGER_C2H2_1"/>
    <property type="match status" value="2"/>
</dbReference>
<dbReference type="GO" id="GO:0000978">
    <property type="term" value="F:RNA polymerase II cis-regulatory region sequence-specific DNA binding"/>
    <property type="evidence" value="ECO:0007669"/>
    <property type="project" value="TreeGrafter"/>
</dbReference>
<evidence type="ECO:0000256" key="7">
    <source>
        <dbReference type="ARBA" id="ARBA00023015"/>
    </source>
</evidence>
<feature type="compositionally biased region" description="Basic and acidic residues" evidence="12">
    <location>
        <begin position="604"/>
        <end position="613"/>
    </location>
</feature>
<reference evidence="14 15" key="1">
    <citation type="journal article" date="2019" name="Sci. Data">
        <title>Hybrid genome assembly and annotation of Danionella translucida.</title>
        <authorList>
            <person name="Kadobianskyi M."/>
            <person name="Schulze L."/>
            <person name="Schuelke M."/>
            <person name="Judkewitz B."/>
        </authorList>
    </citation>
    <scope>NUCLEOTIDE SEQUENCE [LARGE SCALE GENOMIC DNA]</scope>
    <source>
        <strain evidence="14 15">Bolton</strain>
    </source>
</reference>
<feature type="compositionally biased region" description="Low complexity" evidence="12">
    <location>
        <begin position="173"/>
        <end position="186"/>
    </location>
</feature>
<feature type="domain" description="C2H2-type" evidence="13">
    <location>
        <begin position="206"/>
        <end position="233"/>
    </location>
</feature>
<name>A0A553QMD6_9TELE</name>
<evidence type="ECO:0000256" key="12">
    <source>
        <dbReference type="SAM" id="MobiDB-lite"/>
    </source>
</evidence>
<keyword evidence="5 11" id="KW-0863">Zinc-finger</keyword>
<comment type="subcellular location">
    <subcellularLocation>
        <location evidence="1">Nucleus</location>
    </subcellularLocation>
</comment>
<evidence type="ECO:0000256" key="10">
    <source>
        <dbReference type="ARBA" id="ARBA00023242"/>
    </source>
</evidence>
<feature type="domain" description="C2H2-type" evidence="13">
    <location>
        <begin position="234"/>
        <end position="261"/>
    </location>
</feature>
<evidence type="ECO:0000256" key="2">
    <source>
        <dbReference type="ARBA" id="ARBA00006991"/>
    </source>
</evidence>
<dbReference type="InterPro" id="IPR051969">
    <property type="entry name" value="Zinc-finger_DNA-bd_regulators"/>
</dbReference>
<keyword evidence="7" id="KW-0805">Transcription regulation</keyword>
<keyword evidence="6" id="KW-0862">Zinc</keyword>
<dbReference type="GO" id="GO:0008270">
    <property type="term" value="F:zinc ion binding"/>
    <property type="evidence" value="ECO:0007669"/>
    <property type="project" value="UniProtKB-KW"/>
</dbReference>
<keyword evidence="8" id="KW-0238">DNA-binding</keyword>
<dbReference type="STRING" id="623744.A0A553QMD6"/>
<proteinExistence type="inferred from homology"/>
<feature type="region of interest" description="Disordered" evidence="12">
    <location>
        <begin position="891"/>
        <end position="947"/>
    </location>
</feature>
<feature type="region of interest" description="Disordered" evidence="12">
    <location>
        <begin position="451"/>
        <end position="497"/>
    </location>
</feature>
<comment type="similarity">
    <text evidence="2">Belongs to the krueppel C2H2-type zinc-finger protein family.</text>
</comment>
<dbReference type="EMBL" id="SRMA01025776">
    <property type="protein sequence ID" value="TRY91143.1"/>
    <property type="molecule type" value="Genomic_DNA"/>
</dbReference>
<keyword evidence="10" id="KW-0539">Nucleus</keyword>
<gene>
    <name evidence="14" type="ORF">DNTS_001912</name>
</gene>
<feature type="compositionally biased region" description="Polar residues" evidence="12">
    <location>
        <begin position="891"/>
        <end position="910"/>
    </location>
</feature>
<evidence type="ECO:0000256" key="9">
    <source>
        <dbReference type="ARBA" id="ARBA00023163"/>
    </source>
</evidence>
<organism evidence="14 15">
    <name type="scientific">Danionella cerebrum</name>
    <dbReference type="NCBI Taxonomy" id="2873325"/>
    <lineage>
        <taxon>Eukaryota</taxon>
        <taxon>Metazoa</taxon>
        <taxon>Chordata</taxon>
        <taxon>Craniata</taxon>
        <taxon>Vertebrata</taxon>
        <taxon>Euteleostomi</taxon>
        <taxon>Actinopterygii</taxon>
        <taxon>Neopterygii</taxon>
        <taxon>Teleostei</taxon>
        <taxon>Ostariophysi</taxon>
        <taxon>Cypriniformes</taxon>
        <taxon>Danionidae</taxon>
        <taxon>Danioninae</taxon>
        <taxon>Danionella</taxon>
    </lineage>
</organism>
<evidence type="ECO:0000259" key="13">
    <source>
        <dbReference type="PROSITE" id="PS50157"/>
    </source>
</evidence>
<feature type="compositionally biased region" description="Basic and acidic residues" evidence="12">
    <location>
        <begin position="920"/>
        <end position="937"/>
    </location>
</feature>
<dbReference type="Proteomes" id="UP000316079">
    <property type="component" value="Unassembled WGS sequence"/>
</dbReference>
<dbReference type="PROSITE" id="PS50157">
    <property type="entry name" value="ZINC_FINGER_C2H2_2"/>
    <property type="match status" value="2"/>
</dbReference>
<feature type="region of interest" description="Disordered" evidence="12">
    <location>
        <begin position="689"/>
        <end position="721"/>
    </location>
</feature>
<keyword evidence="9" id="KW-0804">Transcription</keyword>
<feature type="compositionally biased region" description="Low complexity" evidence="12">
    <location>
        <begin position="574"/>
        <end position="589"/>
    </location>
</feature>
<dbReference type="InterPro" id="IPR013087">
    <property type="entry name" value="Znf_C2H2_type"/>
</dbReference>
<accession>A0A553QMD6</accession>
<feature type="compositionally biased region" description="Polar residues" evidence="12">
    <location>
        <begin position="701"/>
        <end position="719"/>
    </location>
</feature>
<feature type="compositionally biased region" description="Polar residues" evidence="12">
    <location>
        <begin position="157"/>
        <end position="171"/>
    </location>
</feature>
<feature type="compositionally biased region" description="Low complexity" evidence="12">
    <location>
        <begin position="341"/>
        <end position="356"/>
    </location>
</feature>